<dbReference type="RefSeq" id="WP_014778502.1">
    <property type="nucleotide sequence ID" value="NC_018012.1"/>
</dbReference>
<evidence type="ECO:0008006" key="4">
    <source>
        <dbReference type="Google" id="ProtNLM"/>
    </source>
</evidence>
<reference evidence="2 3" key="1">
    <citation type="submission" date="2012-06" db="EMBL/GenBank/DDBJ databases">
        <title>Complete sequence of Thiocystis violascens DSM 198.</title>
        <authorList>
            <consortium name="US DOE Joint Genome Institute"/>
            <person name="Lucas S."/>
            <person name="Han J."/>
            <person name="Lapidus A."/>
            <person name="Cheng J.-F."/>
            <person name="Goodwin L."/>
            <person name="Pitluck S."/>
            <person name="Peters L."/>
            <person name="Ovchinnikova G."/>
            <person name="Teshima H."/>
            <person name="Detter J.C."/>
            <person name="Han C."/>
            <person name="Tapia R."/>
            <person name="Land M."/>
            <person name="Hauser L."/>
            <person name="Kyrpides N."/>
            <person name="Ivanova N."/>
            <person name="Pagani I."/>
            <person name="Vogl K."/>
            <person name="Liu Z."/>
            <person name="Frigaard N.-U."/>
            <person name="Bryant D."/>
            <person name="Woyke T."/>
        </authorList>
    </citation>
    <scope>NUCLEOTIDE SEQUENCE [LARGE SCALE GENOMIC DNA]</scope>
    <source>
        <strain evidence="3">ATCC 17096 / DSM 198 / 6111</strain>
    </source>
</reference>
<dbReference type="AlphaFoldDB" id="I3YAN0"/>
<dbReference type="HOGENOM" id="CLU_2345789_0_0_6"/>
<dbReference type="STRING" id="765911.Thivi_2095"/>
<name>I3YAN0_THIV6</name>
<dbReference type="EMBL" id="CP003154">
    <property type="protein sequence ID" value="AFL74048.1"/>
    <property type="molecule type" value="Genomic_DNA"/>
</dbReference>
<dbReference type="KEGG" id="tvi:Thivi_2095"/>
<feature type="region of interest" description="Disordered" evidence="1">
    <location>
        <begin position="73"/>
        <end position="97"/>
    </location>
</feature>
<keyword evidence="3" id="KW-1185">Reference proteome</keyword>
<organism evidence="2 3">
    <name type="scientific">Thiocystis violascens (strain ATCC 17096 / DSM 198 / 6111)</name>
    <name type="common">Chromatium violascens</name>
    <dbReference type="NCBI Taxonomy" id="765911"/>
    <lineage>
        <taxon>Bacteria</taxon>
        <taxon>Pseudomonadati</taxon>
        <taxon>Pseudomonadota</taxon>
        <taxon>Gammaproteobacteria</taxon>
        <taxon>Chromatiales</taxon>
        <taxon>Chromatiaceae</taxon>
        <taxon>Thiocystis</taxon>
    </lineage>
</organism>
<proteinExistence type="predicted"/>
<evidence type="ECO:0000313" key="2">
    <source>
        <dbReference type="EMBL" id="AFL74048.1"/>
    </source>
</evidence>
<accession>I3YAN0</accession>
<evidence type="ECO:0000313" key="3">
    <source>
        <dbReference type="Proteomes" id="UP000006062"/>
    </source>
</evidence>
<gene>
    <name evidence="2" type="ordered locus">Thivi_2095</name>
</gene>
<sequence>MTHLATLYQTDYAQWAQRNAELLRARRFEEQLIISALASAWDDGRDLAIRETGLDPDPDRFPEDILYRLEQSFDPDSWPPASSPSPFGKAPPFRRYI</sequence>
<dbReference type="Proteomes" id="UP000006062">
    <property type="component" value="Chromosome"/>
</dbReference>
<protein>
    <recommendedName>
        <fullName evidence="4">DUF29 domain-containing protein</fullName>
    </recommendedName>
</protein>
<evidence type="ECO:0000256" key="1">
    <source>
        <dbReference type="SAM" id="MobiDB-lite"/>
    </source>
</evidence>